<accession>A0A2H4IZP3</accession>
<dbReference type="InterPro" id="IPR003615">
    <property type="entry name" value="HNH_nuc"/>
</dbReference>
<name>A0A2H4IZP3_9CAUD</name>
<dbReference type="InterPro" id="IPR044925">
    <property type="entry name" value="His-Me_finger_sf"/>
</dbReference>
<dbReference type="SUPFAM" id="SSF54060">
    <property type="entry name" value="His-Me finger endonucleases"/>
    <property type="match status" value="1"/>
</dbReference>
<keyword evidence="2" id="KW-0378">Hydrolase</keyword>
<keyword evidence="2" id="KW-0540">Nuclease</keyword>
<reference evidence="2" key="1">
    <citation type="submission" date="2017-06" db="EMBL/GenBank/DDBJ databases">
        <title>Novel phages from South African skin metaviromes.</title>
        <authorList>
            <person name="van Zyl L.J."/>
            <person name="Abrahams Y."/>
            <person name="Stander E.A."/>
            <person name="Kirby B.M."/>
            <person name="Clavaud C."/>
            <person name="Farcet C."/>
            <person name="Breton L."/>
            <person name="Trindade M.I."/>
        </authorList>
    </citation>
    <scope>NUCLEOTIDE SEQUENCE</scope>
</reference>
<sequence length="182" mass="20923">MSKIEVTCAICNKVENKNPCDARRYKTCSLDCRGVYSKQILSTSLEKECEICGELFKVKKSHFSKRFTCGGACKYLRIAKNRKEKGLRGESCHKWKGGRFVHETGYVFIHSPENAMANSRGYVREHRLVMANYLGRPLERDEVVHHIDGNKENNDVSNLQLMDNSSHMKLHNDLRRSLNDAN</sequence>
<organism evidence="2">
    <name type="scientific">uncultured Caudovirales phage</name>
    <dbReference type="NCBI Taxonomy" id="2100421"/>
    <lineage>
        <taxon>Viruses</taxon>
        <taxon>Duplodnaviria</taxon>
        <taxon>Heunggongvirae</taxon>
        <taxon>Uroviricota</taxon>
        <taxon>Caudoviricetes</taxon>
        <taxon>Peduoviridae</taxon>
        <taxon>Maltschvirus</taxon>
        <taxon>Maltschvirus maltsch</taxon>
    </lineage>
</organism>
<keyword evidence="2" id="KW-0255">Endonuclease</keyword>
<evidence type="ECO:0000313" key="2">
    <source>
        <dbReference type="EMBL" id="ASN68075.1"/>
    </source>
</evidence>
<dbReference type="GO" id="GO:0004519">
    <property type="term" value="F:endonuclease activity"/>
    <property type="evidence" value="ECO:0007669"/>
    <property type="project" value="UniProtKB-KW"/>
</dbReference>
<gene>
    <name evidence="2" type="ORF">8F11_40</name>
</gene>
<dbReference type="Pfam" id="PF13392">
    <property type="entry name" value="HNH_3"/>
    <property type="match status" value="1"/>
</dbReference>
<protein>
    <submittedName>
        <fullName evidence="2">Putative endonuclease</fullName>
    </submittedName>
</protein>
<proteinExistence type="predicted"/>
<evidence type="ECO:0000259" key="1">
    <source>
        <dbReference type="Pfam" id="PF13392"/>
    </source>
</evidence>
<dbReference type="EMBL" id="MF417871">
    <property type="protein sequence ID" value="ASN68075.1"/>
    <property type="molecule type" value="Genomic_DNA"/>
</dbReference>
<dbReference type="Gene3D" id="3.90.75.20">
    <property type="match status" value="1"/>
</dbReference>
<feature type="domain" description="HNH nuclease" evidence="1">
    <location>
        <begin position="126"/>
        <end position="168"/>
    </location>
</feature>